<accession>A0ABN7KBN1</accession>
<keyword evidence="3" id="KW-1185">Reference proteome</keyword>
<feature type="domain" description="Type III restriction/modification enzyme methylation subunit" evidence="1">
    <location>
        <begin position="30"/>
        <end position="85"/>
    </location>
</feature>
<dbReference type="InterPro" id="IPR022221">
    <property type="entry name" value="TypeIII_RM_meth"/>
</dbReference>
<dbReference type="Proteomes" id="UP000789803">
    <property type="component" value="Unassembled WGS sequence"/>
</dbReference>
<evidence type="ECO:0000259" key="1">
    <source>
        <dbReference type="Pfam" id="PF12564"/>
    </source>
</evidence>
<comment type="caution">
    <text evidence="2">The sequence shown here is derived from an EMBL/GenBank/DDBJ whole genome shotgun (WGS) entry which is preliminary data.</text>
</comment>
<proteinExistence type="predicted"/>
<protein>
    <recommendedName>
        <fullName evidence="1">Type III restriction/modification enzyme methylation subunit domain-containing protein</fullName>
    </recommendedName>
</protein>
<gene>
    <name evidence="2" type="ORF">LMG7974_01727</name>
</gene>
<sequence length="171" mass="19768">MEKDLIKNLNDKFQNTSNIRSLTISYSDELFEFLLENSEFADEFKSRFFKKIGKNLIFKQDDFLQFLDFQTISGSFTAYLNKIGLGNKAKKFLKTREEVVLNFPYKDCLLKGGQSKDDDKNSEILFNEILAKSEIDMLFAPKVLINAVRFSGESKREPTLFDAAENQSINQ</sequence>
<name>A0ABN7KBN1_9BACT</name>
<dbReference type="Pfam" id="PF12564">
    <property type="entry name" value="TypeIII_RM_meth"/>
    <property type="match status" value="1"/>
</dbReference>
<organism evidence="2 3">
    <name type="scientific">Campylobacter majalis</name>
    <dbReference type="NCBI Taxonomy" id="2790656"/>
    <lineage>
        <taxon>Bacteria</taxon>
        <taxon>Pseudomonadati</taxon>
        <taxon>Campylobacterota</taxon>
        <taxon>Epsilonproteobacteria</taxon>
        <taxon>Campylobacterales</taxon>
        <taxon>Campylobacteraceae</taxon>
        <taxon>Campylobacter</taxon>
    </lineage>
</organism>
<dbReference type="EMBL" id="CAJHOF010000020">
    <property type="protein sequence ID" value="CAD7289650.1"/>
    <property type="molecule type" value="Genomic_DNA"/>
</dbReference>
<evidence type="ECO:0000313" key="3">
    <source>
        <dbReference type="Proteomes" id="UP000789803"/>
    </source>
</evidence>
<reference evidence="2 3" key="1">
    <citation type="submission" date="2020-11" db="EMBL/GenBank/DDBJ databases">
        <authorList>
            <person name="Peeters C."/>
        </authorList>
    </citation>
    <scope>NUCLEOTIDE SEQUENCE [LARGE SCALE GENOMIC DNA]</scope>
    <source>
        <strain evidence="2 3">LMG 7974</strain>
    </source>
</reference>
<evidence type="ECO:0000313" key="2">
    <source>
        <dbReference type="EMBL" id="CAD7289650.1"/>
    </source>
</evidence>